<evidence type="ECO:0000313" key="3">
    <source>
        <dbReference type="Proteomes" id="UP000828390"/>
    </source>
</evidence>
<feature type="region of interest" description="Disordered" evidence="1">
    <location>
        <begin position="28"/>
        <end position="78"/>
    </location>
</feature>
<protein>
    <submittedName>
        <fullName evidence="2">Uncharacterized protein</fullName>
    </submittedName>
</protein>
<evidence type="ECO:0000313" key="2">
    <source>
        <dbReference type="EMBL" id="KAH3881278.1"/>
    </source>
</evidence>
<proteinExistence type="predicted"/>
<evidence type="ECO:0000256" key="1">
    <source>
        <dbReference type="SAM" id="MobiDB-lite"/>
    </source>
</evidence>
<dbReference type="AlphaFoldDB" id="A0A9D4RWC4"/>
<comment type="caution">
    <text evidence="2">The sequence shown here is derived from an EMBL/GenBank/DDBJ whole genome shotgun (WGS) entry which is preliminary data.</text>
</comment>
<dbReference type="EMBL" id="JAIWYP010000001">
    <property type="protein sequence ID" value="KAH3881278.1"/>
    <property type="molecule type" value="Genomic_DNA"/>
</dbReference>
<name>A0A9D4RWC4_DREPO</name>
<dbReference type="Proteomes" id="UP000828390">
    <property type="component" value="Unassembled WGS sequence"/>
</dbReference>
<organism evidence="2 3">
    <name type="scientific">Dreissena polymorpha</name>
    <name type="common">Zebra mussel</name>
    <name type="synonym">Mytilus polymorpha</name>
    <dbReference type="NCBI Taxonomy" id="45954"/>
    <lineage>
        <taxon>Eukaryota</taxon>
        <taxon>Metazoa</taxon>
        <taxon>Spiralia</taxon>
        <taxon>Lophotrochozoa</taxon>
        <taxon>Mollusca</taxon>
        <taxon>Bivalvia</taxon>
        <taxon>Autobranchia</taxon>
        <taxon>Heteroconchia</taxon>
        <taxon>Euheterodonta</taxon>
        <taxon>Imparidentia</taxon>
        <taxon>Neoheterodontei</taxon>
        <taxon>Myida</taxon>
        <taxon>Dreissenoidea</taxon>
        <taxon>Dreissenidae</taxon>
        <taxon>Dreissena</taxon>
    </lineage>
</organism>
<reference evidence="2" key="2">
    <citation type="submission" date="2020-11" db="EMBL/GenBank/DDBJ databases">
        <authorList>
            <person name="McCartney M.A."/>
            <person name="Auch B."/>
            <person name="Kono T."/>
            <person name="Mallez S."/>
            <person name="Becker A."/>
            <person name="Gohl D.M."/>
            <person name="Silverstein K.A.T."/>
            <person name="Koren S."/>
            <person name="Bechman K.B."/>
            <person name="Herman A."/>
            <person name="Abrahante J.E."/>
            <person name="Garbe J."/>
        </authorList>
    </citation>
    <scope>NUCLEOTIDE SEQUENCE</scope>
    <source>
        <strain evidence="2">Duluth1</strain>
        <tissue evidence="2">Whole animal</tissue>
    </source>
</reference>
<reference evidence="2" key="1">
    <citation type="journal article" date="2019" name="bioRxiv">
        <title>The Genome of the Zebra Mussel, Dreissena polymorpha: A Resource for Invasive Species Research.</title>
        <authorList>
            <person name="McCartney M.A."/>
            <person name="Auch B."/>
            <person name="Kono T."/>
            <person name="Mallez S."/>
            <person name="Zhang Y."/>
            <person name="Obille A."/>
            <person name="Becker A."/>
            <person name="Abrahante J.E."/>
            <person name="Garbe J."/>
            <person name="Badalamenti J.P."/>
            <person name="Herman A."/>
            <person name="Mangelson H."/>
            <person name="Liachko I."/>
            <person name="Sullivan S."/>
            <person name="Sone E.D."/>
            <person name="Koren S."/>
            <person name="Silverstein K.A.T."/>
            <person name="Beckman K.B."/>
            <person name="Gohl D.M."/>
        </authorList>
    </citation>
    <scope>NUCLEOTIDE SEQUENCE</scope>
    <source>
        <strain evidence="2">Duluth1</strain>
        <tissue evidence="2">Whole animal</tissue>
    </source>
</reference>
<keyword evidence="3" id="KW-1185">Reference proteome</keyword>
<feature type="compositionally biased region" description="Basic and acidic residues" evidence="1">
    <location>
        <begin position="28"/>
        <end position="49"/>
    </location>
</feature>
<gene>
    <name evidence="2" type="ORF">DPMN_005203</name>
</gene>
<accession>A0A9D4RWC4</accession>
<sequence>MTCIIFILPSIQVSSFTKKYQEVLKLSQDPEKFDGLTDKQTDRLTDRQSAHQKSPPVSPVGDKKNSNSPPVGDRRGAI</sequence>